<protein>
    <submittedName>
        <fullName evidence="2">Uncharacterized protein</fullName>
    </submittedName>
</protein>
<feature type="compositionally biased region" description="Basic residues" evidence="1">
    <location>
        <begin position="164"/>
        <end position="177"/>
    </location>
</feature>
<name>A0A8J2LJ86_9HEXA</name>
<feature type="compositionally biased region" description="Low complexity" evidence="1">
    <location>
        <begin position="518"/>
        <end position="527"/>
    </location>
</feature>
<feature type="region of interest" description="Disordered" evidence="1">
    <location>
        <begin position="164"/>
        <end position="208"/>
    </location>
</feature>
<feature type="compositionally biased region" description="Low complexity" evidence="1">
    <location>
        <begin position="631"/>
        <end position="643"/>
    </location>
</feature>
<dbReference type="Proteomes" id="UP000708208">
    <property type="component" value="Unassembled WGS sequence"/>
</dbReference>
<evidence type="ECO:0000313" key="3">
    <source>
        <dbReference type="Proteomes" id="UP000708208"/>
    </source>
</evidence>
<evidence type="ECO:0000256" key="1">
    <source>
        <dbReference type="SAM" id="MobiDB-lite"/>
    </source>
</evidence>
<dbReference type="EMBL" id="CAJVCH010570116">
    <property type="protein sequence ID" value="CAG7834114.1"/>
    <property type="molecule type" value="Genomic_DNA"/>
</dbReference>
<proteinExistence type="predicted"/>
<feature type="region of interest" description="Disordered" evidence="1">
    <location>
        <begin position="512"/>
        <end position="552"/>
    </location>
</feature>
<accession>A0A8J2LJ86</accession>
<gene>
    <name evidence="2" type="ORF">AFUS01_LOCUS43651</name>
</gene>
<evidence type="ECO:0000313" key="2">
    <source>
        <dbReference type="EMBL" id="CAG7834114.1"/>
    </source>
</evidence>
<dbReference type="OrthoDB" id="1938591at2759"/>
<keyword evidence="3" id="KW-1185">Reference proteome</keyword>
<feature type="compositionally biased region" description="Polar residues" evidence="1">
    <location>
        <begin position="701"/>
        <end position="712"/>
    </location>
</feature>
<organism evidence="2 3">
    <name type="scientific">Allacma fusca</name>
    <dbReference type="NCBI Taxonomy" id="39272"/>
    <lineage>
        <taxon>Eukaryota</taxon>
        <taxon>Metazoa</taxon>
        <taxon>Ecdysozoa</taxon>
        <taxon>Arthropoda</taxon>
        <taxon>Hexapoda</taxon>
        <taxon>Collembola</taxon>
        <taxon>Symphypleona</taxon>
        <taxon>Sminthuridae</taxon>
        <taxon>Allacma</taxon>
    </lineage>
</organism>
<reference evidence="2" key="1">
    <citation type="submission" date="2021-06" db="EMBL/GenBank/DDBJ databases">
        <authorList>
            <person name="Hodson N. C."/>
            <person name="Mongue J. A."/>
            <person name="Jaron S. K."/>
        </authorList>
    </citation>
    <scope>NUCLEOTIDE SEQUENCE</scope>
</reference>
<feature type="region of interest" description="Disordered" evidence="1">
    <location>
        <begin position="628"/>
        <end position="782"/>
    </location>
</feature>
<sequence>MRGASGASLILKCKQSVMQDEVIALQDKVIIRVSDLISWLVDEADWDWGYITPSSASCKSPHTTLSKAFLSEKFLKNDKETVDFRDHGSSKIVVLNYERYIRLRTVLKRLEGSPDLSNWLSHPLVLALGGLNVGPNCRLLFAKEVFDYPELEDHELLCNHLAPKLKGKPKKGRRRRNPSLGSESNESETSSTGSYGSDKTKKLLNGPTNPWKITDDALRVKVSVDALHIGSGPSIELEDKHVRIENSSMQKIANKLISDANNTGANGRLRNENLALKPGHNNYHGQIDASAIANLNFPVISALSSHAARMASRTDAKGDLDSQIHVELLGPGLSELAQKLERSNALQILPIRPSVIQKSDSVSDEENLYSKKRLKTEPLVSLNNDKSSKLRGAPSSDMEVIPRSWNGLVGRSMQNIYGPPSIRQSLSKGSKTGIKPELQSPPVAPLIKVTNHNQLPKLERPVLSITPVDLEGKKTNNAVHPIRLTSPSPFVPTAKIYGDPILVRKQASNRICEQGGTSSSSDILDLSSAKRRRVHTEQHQISGKSQGSSVDTDLLDLSTKSSQSSSHAQNKNIFHSLADLPPPNAMNQLGLRLTSEVTLFPSNPTPTIGNAPGHKAAKEAHITKVHHNHNNHSQSSSNNSKSSAWMGKHSPSVQGGNIFRSSSSASSSHLSGGKLHGLNEMKTKNHQGHGHENPLAAFSIHKNQTSSGLQPPQKSPKVHKNEHPFSIPGIKDRPQAPSNLQGNSTKPPSSLEREREREARDKSRQGSSQHNRNNHLGHRAMPSPFFKIDPPFLPLLAPPMFMPPVGVSLPGILGMSPGTMEQFQFYKELLQQGVSPQFPGWPLETSKERGPK</sequence>
<feature type="compositionally biased region" description="Polar residues" evidence="1">
    <location>
        <begin position="736"/>
        <end position="748"/>
    </location>
</feature>
<feature type="compositionally biased region" description="Low complexity" evidence="1">
    <location>
        <begin position="179"/>
        <end position="197"/>
    </location>
</feature>
<feature type="compositionally biased region" description="Basic and acidic residues" evidence="1">
    <location>
        <begin position="751"/>
        <end position="764"/>
    </location>
</feature>
<dbReference type="AlphaFoldDB" id="A0A8J2LJ86"/>
<comment type="caution">
    <text evidence="2">The sequence shown here is derived from an EMBL/GenBank/DDBJ whole genome shotgun (WGS) entry which is preliminary data.</text>
</comment>
<feature type="compositionally biased region" description="Low complexity" evidence="1">
    <location>
        <begin position="661"/>
        <end position="676"/>
    </location>
</feature>